<gene>
    <name evidence="1" type="ORF">C9J12_24190</name>
</gene>
<name>A0A2T3J8I0_9GAMM</name>
<comment type="caution">
    <text evidence="1">The sequence shown here is derived from an EMBL/GenBank/DDBJ whole genome shotgun (WGS) entry which is preliminary data.</text>
</comment>
<organism evidence="1 2">
    <name type="scientific">Photobacterium frigidiphilum</name>
    <dbReference type="NCBI Taxonomy" id="264736"/>
    <lineage>
        <taxon>Bacteria</taxon>
        <taxon>Pseudomonadati</taxon>
        <taxon>Pseudomonadota</taxon>
        <taxon>Gammaproteobacteria</taxon>
        <taxon>Vibrionales</taxon>
        <taxon>Vibrionaceae</taxon>
        <taxon>Photobacterium</taxon>
    </lineage>
</organism>
<reference evidence="1 2" key="1">
    <citation type="submission" date="2018-01" db="EMBL/GenBank/DDBJ databases">
        <title>Whole genome sequencing of Histamine producing bacteria.</title>
        <authorList>
            <person name="Butler K."/>
        </authorList>
    </citation>
    <scope>NUCLEOTIDE SEQUENCE [LARGE SCALE GENOMIC DNA]</scope>
    <source>
        <strain evidence="1 2">JCM 12947</strain>
    </source>
</reference>
<dbReference type="EMBL" id="PYMJ01000036">
    <property type="protein sequence ID" value="PSU45067.1"/>
    <property type="molecule type" value="Genomic_DNA"/>
</dbReference>
<accession>A0A2T3J8I0</accession>
<dbReference type="Proteomes" id="UP000240987">
    <property type="component" value="Unassembled WGS sequence"/>
</dbReference>
<evidence type="ECO:0000313" key="2">
    <source>
        <dbReference type="Proteomes" id="UP000240987"/>
    </source>
</evidence>
<protein>
    <submittedName>
        <fullName evidence="1">Uncharacterized protein</fullName>
    </submittedName>
</protein>
<proteinExistence type="predicted"/>
<evidence type="ECO:0000313" key="1">
    <source>
        <dbReference type="EMBL" id="PSU45067.1"/>
    </source>
</evidence>
<keyword evidence="2" id="KW-1185">Reference proteome</keyword>
<sequence length="118" mass="13125">MILFSSLTSSVVAAEMPISDLFLNALNEPVLLLSESTVFSKESVLIDDRSRETDASNMLITDSFQNMSSIYTSNTRFFDKQFESNNKNNAYDGVECEGEECAVPVALMALDFMLTNNQ</sequence>
<dbReference type="AlphaFoldDB" id="A0A2T3J8I0"/>